<evidence type="ECO:0000313" key="2">
    <source>
        <dbReference type="Proteomes" id="UP001057402"/>
    </source>
</evidence>
<proteinExistence type="predicted"/>
<dbReference type="Proteomes" id="UP001057402">
    <property type="component" value="Chromosome 3"/>
</dbReference>
<keyword evidence="2" id="KW-1185">Reference proteome</keyword>
<gene>
    <name evidence="1" type="ORF">MLD38_009139</name>
</gene>
<dbReference type="EMBL" id="CM042882">
    <property type="protein sequence ID" value="KAI4383283.1"/>
    <property type="molecule type" value="Genomic_DNA"/>
</dbReference>
<organism evidence="1 2">
    <name type="scientific">Melastoma candidum</name>
    <dbReference type="NCBI Taxonomy" id="119954"/>
    <lineage>
        <taxon>Eukaryota</taxon>
        <taxon>Viridiplantae</taxon>
        <taxon>Streptophyta</taxon>
        <taxon>Embryophyta</taxon>
        <taxon>Tracheophyta</taxon>
        <taxon>Spermatophyta</taxon>
        <taxon>Magnoliopsida</taxon>
        <taxon>eudicotyledons</taxon>
        <taxon>Gunneridae</taxon>
        <taxon>Pentapetalae</taxon>
        <taxon>rosids</taxon>
        <taxon>malvids</taxon>
        <taxon>Myrtales</taxon>
        <taxon>Melastomataceae</taxon>
        <taxon>Melastomatoideae</taxon>
        <taxon>Melastomateae</taxon>
        <taxon>Melastoma</taxon>
    </lineage>
</organism>
<name>A0ACB9S0X0_9MYRT</name>
<accession>A0ACB9S0X0</accession>
<evidence type="ECO:0000313" key="1">
    <source>
        <dbReference type="EMBL" id="KAI4383283.1"/>
    </source>
</evidence>
<protein>
    <submittedName>
        <fullName evidence="1">Uncharacterized protein</fullName>
    </submittedName>
</protein>
<comment type="caution">
    <text evidence="1">The sequence shown here is derived from an EMBL/GenBank/DDBJ whole genome shotgun (WGS) entry which is preliminary data.</text>
</comment>
<sequence>MELHYHHLLLLHPTASSSDFDSILAGVSLQSLLLGGPVLLTPPHPPPPPFPPSPHPLSPSHHYPAFPPHQPSPTFSFRAAEPPPSADKRWPHARRNQAPPPPRRRTQKVTDKLKALRRIVPCNHKADIATMLEKAYKYVRYLEAQVLALLTMRLCTLDERCVIGGGTGETERRLIESMALLSRKELVEAVVNSGTAQKVMYEEGLCLVSEEQVRFLAWSCFQKQQQEQLSVLIGAAKVGNNNNNADTVANNNRSSSCCSYPSSCSYSYS</sequence>
<reference evidence="2" key="1">
    <citation type="journal article" date="2023" name="Front. Plant Sci.">
        <title>Chromosomal-level genome assembly of Melastoma candidum provides insights into trichome evolution.</title>
        <authorList>
            <person name="Zhong Y."/>
            <person name="Wu W."/>
            <person name="Sun C."/>
            <person name="Zou P."/>
            <person name="Liu Y."/>
            <person name="Dai S."/>
            <person name="Zhou R."/>
        </authorList>
    </citation>
    <scope>NUCLEOTIDE SEQUENCE [LARGE SCALE GENOMIC DNA]</scope>
</reference>